<evidence type="ECO:0000313" key="14">
    <source>
        <dbReference type="EMBL" id="MFC6019734.1"/>
    </source>
</evidence>
<dbReference type="RefSeq" id="WP_377425960.1">
    <property type="nucleotide sequence ID" value="NZ_JBHSPR010000020.1"/>
</dbReference>
<dbReference type="PANTHER" id="PTHR31462:SF5">
    <property type="entry name" value="ENDOSOMAL_LYSOSOMAL PROTON CHANNEL TMEM175"/>
    <property type="match status" value="1"/>
</dbReference>
<evidence type="ECO:0000256" key="5">
    <source>
        <dbReference type="ARBA" id="ARBA00022692"/>
    </source>
</evidence>
<dbReference type="Pfam" id="PF06736">
    <property type="entry name" value="TMEM175"/>
    <property type="match status" value="1"/>
</dbReference>
<evidence type="ECO:0000256" key="13">
    <source>
        <dbReference type="SAM" id="Phobius"/>
    </source>
</evidence>
<feature type="transmembrane region" description="Helical" evidence="13">
    <location>
        <begin position="183"/>
        <end position="214"/>
    </location>
</feature>
<feature type="transmembrane region" description="Helical" evidence="13">
    <location>
        <begin position="66"/>
        <end position="87"/>
    </location>
</feature>
<reference evidence="15" key="1">
    <citation type="journal article" date="2019" name="Int. J. Syst. Evol. Microbiol.">
        <title>The Global Catalogue of Microorganisms (GCM) 10K type strain sequencing project: providing services to taxonomists for standard genome sequencing and annotation.</title>
        <authorList>
            <consortium name="The Broad Institute Genomics Platform"/>
            <consortium name="The Broad Institute Genome Sequencing Center for Infectious Disease"/>
            <person name="Wu L."/>
            <person name="Ma J."/>
        </authorList>
    </citation>
    <scope>NUCLEOTIDE SEQUENCE [LARGE SCALE GENOMIC DNA]</scope>
    <source>
        <strain evidence="15">ZS-35-S2</strain>
    </source>
</reference>
<sequence length="233" mass="25505">MVEPDDSPTGPGSPGTAGRVSEIDRVKAFSDAVIAIVITLLVLELRVPEHEPGGLLRGLREEWPSYLAFVVSFIYIGVIWLNHHALLRLIRGMTLGLNWINLGILFGAVIIPFPTTVLASALGHGSDNYDRRVAVALYALSAMLMSAPWMVFFGYLRRHPELLAPGVTRRYVRTQTPRPLTGLVLYGLSGLLGWFVNPVLGLVGIIVMILYHALTSEGLREGPLGRLFGRTPT</sequence>
<dbReference type="Proteomes" id="UP001596203">
    <property type="component" value="Unassembled WGS sequence"/>
</dbReference>
<comment type="subcellular location">
    <subcellularLocation>
        <location evidence="1">Membrane</location>
        <topology evidence="1">Multi-pass membrane protein</topology>
    </subcellularLocation>
</comment>
<proteinExistence type="inferred from homology"/>
<gene>
    <name evidence="14" type="ORF">ACFP2T_26445</name>
</gene>
<evidence type="ECO:0000256" key="3">
    <source>
        <dbReference type="ARBA" id="ARBA00022448"/>
    </source>
</evidence>
<evidence type="ECO:0000256" key="7">
    <source>
        <dbReference type="ARBA" id="ARBA00022958"/>
    </source>
</evidence>
<accession>A0ABW1KFM5</accession>
<keyword evidence="4" id="KW-0633">Potassium transport</keyword>
<evidence type="ECO:0000256" key="4">
    <source>
        <dbReference type="ARBA" id="ARBA00022538"/>
    </source>
</evidence>
<feature type="transmembrane region" description="Helical" evidence="13">
    <location>
        <begin position="135"/>
        <end position="156"/>
    </location>
</feature>
<evidence type="ECO:0000256" key="11">
    <source>
        <dbReference type="ARBA" id="ARBA00023303"/>
    </source>
</evidence>
<keyword evidence="7" id="KW-0630">Potassium</keyword>
<dbReference type="EMBL" id="JBHSPR010000020">
    <property type="protein sequence ID" value="MFC6019734.1"/>
    <property type="molecule type" value="Genomic_DNA"/>
</dbReference>
<organism evidence="14 15">
    <name type="scientific">Plantactinospora solaniradicis</name>
    <dbReference type="NCBI Taxonomy" id="1723736"/>
    <lineage>
        <taxon>Bacteria</taxon>
        <taxon>Bacillati</taxon>
        <taxon>Actinomycetota</taxon>
        <taxon>Actinomycetes</taxon>
        <taxon>Micromonosporales</taxon>
        <taxon>Micromonosporaceae</taxon>
        <taxon>Plantactinospora</taxon>
    </lineage>
</organism>
<keyword evidence="6" id="KW-0631">Potassium channel</keyword>
<keyword evidence="11" id="KW-0407">Ion channel</keyword>
<comment type="caution">
    <text evidence="14">The sequence shown here is derived from an EMBL/GenBank/DDBJ whole genome shotgun (WGS) entry which is preliminary data.</text>
</comment>
<evidence type="ECO:0000256" key="6">
    <source>
        <dbReference type="ARBA" id="ARBA00022826"/>
    </source>
</evidence>
<keyword evidence="9" id="KW-0406">Ion transport</keyword>
<keyword evidence="10 13" id="KW-0472">Membrane</keyword>
<dbReference type="PANTHER" id="PTHR31462">
    <property type="entry name" value="ENDOSOMAL/LYSOSOMAL POTASSIUM CHANNEL TMEM175"/>
    <property type="match status" value="1"/>
</dbReference>
<protein>
    <submittedName>
        <fullName evidence="14">TMEM175 family protein</fullName>
    </submittedName>
</protein>
<evidence type="ECO:0000256" key="1">
    <source>
        <dbReference type="ARBA" id="ARBA00004141"/>
    </source>
</evidence>
<keyword evidence="5 13" id="KW-0812">Transmembrane</keyword>
<feature type="transmembrane region" description="Helical" evidence="13">
    <location>
        <begin position="99"/>
        <end position="123"/>
    </location>
</feature>
<evidence type="ECO:0000256" key="10">
    <source>
        <dbReference type="ARBA" id="ARBA00023136"/>
    </source>
</evidence>
<keyword evidence="8 13" id="KW-1133">Transmembrane helix</keyword>
<keyword evidence="3" id="KW-0813">Transport</keyword>
<evidence type="ECO:0000256" key="12">
    <source>
        <dbReference type="ARBA" id="ARBA00034430"/>
    </source>
</evidence>
<name>A0ABW1KFM5_9ACTN</name>
<evidence type="ECO:0000256" key="9">
    <source>
        <dbReference type="ARBA" id="ARBA00023065"/>
    </source>
</evidence>
<keyword evidence="15" id="KW-1185">Reference proteome</keyword>
<comment type="catalytic activity">
    <reaction evidence="12">
        <text>K(+)(in) = K(+)(out)</text>
        <dbReference type="Rhea" id="RHEA:29463"/>
        <dbReference type="ChEBI" id="CHEBI:29103"/>
    </reaction>
</comment>
<evidence type="ECO:0000256" key="8">
    <source>
        <dbReference type="ARBA" id="ARBA00022989"/>
    </source>
</evidence>
<evidence type="ECO:0000313" key="15">
    <source>
        <dbReference type="Proteomes" id="UP001596203"/>
    </source>
</evidence>
<evidence type="ECO:0000256" key="2">
    <source>
        <dbReference type="ARBA" id="ARBA00006920"/>
    </source>
</evidence>
<comment type="similarity">
    <text evidence="2">Belongs to the TMEM175 family.</text>
</comment>
<dbReference type="InterPro" id="IPR010617">
    <property type="entry name" value="TMEM175-like"/>
</dbReference>